<evidence type="ECO:0000313" key="3">
    <source>
        <dbReference type="Proteomes" id="UP000648663"/>
    </source>
</evidence>
<protein>
    <recommendedName>
        <fullName evidence="4">Transposase</fullName>
    </recommendedName>
</protein>
<feature type="region of interest" description="Disordered" evidence="1">
    <location>
        <begin position="74"/>
        <end position="93"/>
    </location>
</feature>
<accession>A0ABQ2GB62</accession>
<reference evidence="3" key="1">
    <citation type="journal article" date="2019" name="Int. J. Syst. Evol. Microbiol.">
        <title>The Global Catalogue of Microorganisms (GCM) 10K type strain sequencing project: providing services to taxonomists for standard genome sequencing and annotation.</title>
        <authorList>
            <consortium name="The Broad Institute Genomics Platform"/>
            <consortium name="The Broad Institute Genome Sequencing Center for Infectious Disease"/>
            <person name="Wu L."/>
            <person name="Ma J."/>
        </authorList>
    </citation>
    <scope>NUCLEOTIDE SEQUENCE [LARGE SCALE GENOMIC DNA]</scope>
    <source>
        <strain evidence="3">CGMCC 4.5581</strain>
    </source>
</reference>
<organism evidence="2 3">
    <name type="scientific">Modestobacter marinus</name>
    <dbReference type="NCBI Taxonomy" id="477641"/>
    <lineage>
        <taxon>Bacteria</taxon>
        <taxon>Bacillati</taxon>
        <taxon>Actinomycetota</taxon>
        <taxon>Actinomycetes</taxon>
        <taxon>Geodermatophilales</taxon>
        <taxon>Geodermatophilaceae</taxon>
        <taxon>Modestobacter</taxon>
    </lineage>
</organism>
<comment type="caution">
    <text evidence="2">The sequence shown here is derived from an EMBL/GenBank/DDBJ whole genome shotgun (WGS) entry which is preliminary data.</text>
</comment>
<evidence type="ECO:0008006" key="4">
    <source>
        <dbReference type="Google" id="ProtNLM"/>
    </source>
</evidence>
<name>A0ABQ2GB62_9ACTN</name>
<gene>
    <name evidence="2" type="ORF">GCM10011589_46030</name>
</gene>
<evidence type="ECO:0000313" key="2">
    <source>
        <dbReference type="EMBL" id="GGL84321.1"/>
    </source>
</evidence>
<dbReference type="EMBL" id="BMMI01000013">
    <property type="protein sequence ID" value="GGL84321.1"/>
    <property type="molecule type" value="Genomic_DNA"/>
</dbReference>
<dbReference type="Proteomes" id="UP000648663">
    <property type="component" value="Unassembled WGS sequence"/>
</dbReference>
<feature type="region of interest" description="Disordered" evidence="1">
    <location>
        <begin position="107"/>
        <end position="149"/>
    </location>
</feature>
<keyword evidence="3" id="KW-1185">Reference proteome</keyword>
<proteinExistence type="predicted"/>
<sequence>MHRGQYRPRKKPAMPGQAVFCTPSDTDQGLLGALRQQTLAAVVGAVDGDVIFLRVLMSVGPRPVWVRNDVRRRPRAARPVEHRGRMQSRKFRGRLTPFALRSRRELTDENGQPITVATPGAPTPEERRRSAQAVQRTSTPPALPPDHQTAHRAAMQRRCELLPETVDW</sequence>
<evidence type="ECO:0000256" key="1">
    <source>
        <dbReference type="SAM" id="MobiDB-lite"/>
    </source>
</evidence>